<protein>
    <submittedName>
        <fullName evidence="8">Tyrosine recombinase XerC</fullName>
    </submittedName>
</protein>
<dbReference type="SUPFAM" id="SSF56349">
    <property type="entry name" value="DNA breaking-rejoining enzymes"/>
    <property type="match status" value="1"/>
</dbReference>
<dbReference type="Gene3D" id="1.10.150.130">
    <property type="match status" value="1"/>
</dbReference>
<dbReference type="PANTHER" id="PTHR30349:SF81">
    <property type="entry name" value="TYROSINE RECOMBINASE XERC"/>
    <property type="match status" value="1"/>
</dbReference>
<dbReference type="GO" id="GO:0015074">
    <property type="term" value="P:DNA integration"/>
    <property type="evidence" value="ECO:0007669"/>
    <property type="project" value="UniProtKB-KW"/>
</dbReference>
<dbReference type="GO" id="GO:0006310">
    <property type="term" value="P:DNA recombination"/>
    <property type="evidence" value="ECO:0007669"/>
    <property type="project" value="UniProtKB-KW"/>
</dbReference>
<keyword evidence="1" id="KW-0229">DNA integration</keyword>
<evidence type="ECO:0000256" key="3">
    <source>
        <dbReference type="ARBA" id="ARBA00023172"/>
    </source>
</evidence>
<evidence type="ECO:0000256" key="2">
    <source>
        <dbReference type="ARBA" id="ARBA00023125"/>
    </source>
</evidence>
<dbReference type="InterPro" id="IPR002104">
    <property type="entry name" value="Integrase_catalytic"/>
</dbReference>
<feature type="domain" description="Core-binding (CB)" evidence="7">
    <location>
        <begin position="1"/>
        <end position="91"/>
    </location>
</feature>
<dbReference type="Gene3D" id="1.10.443.10">
    <property type="entry name" value="Intergrase catalytic core"/>
    <property type="match status" value="1"/>
</dbReference>
<dbReference type="PROSITE" id="PS51898">
    <property type="entry name" value="TYR_RECOMBINASE"/>
    <property type="match status" value="1"/>
</dbReference>
<dbReference type="InterPro" id="IPR013762">
    <property type="entry name" value="Integrase-like_cat_sf"/>
</dbReference>
<sequence>MLQEAVEEYLKTLLTRGYARKRNSQNTILAYSNDLGQLCTYLEEQKVEAWSRVTSELMRAYLQEMHETLEYRSTTIARKLAVFKSFFRYLHALGAIVYDPVEKLEIPFKTKATVAILNIEQIRHLFAQIATDLPGGLRDLAMLHVLYATGMRSSELVELRVDDFDGQGRSIRCPARGRQGKRFDRIFPLSKAAIEAIERYLEQGRPRLLRYSCETALFLNHHGAHLTRQGFWLIIKGHARRAGIVGLTPHILRNSLAVLLLNEGPEPRSLEELLGYADLSTRKTGSSPQRKDEPDPSI</sequence>
<comment type="caution">
    <text evidence="8">The sequence shown here is derived from an EMBL/GenBank/DDBJ whole genome shotgun (WGS) entry which is preliminary data.</text>
</comment>
<evidence type="ECO:0000256" key="1">
    <source>
        <dbReference type="ARBA" id="ARBA00022908"/>
    </source>
</evidence>
<keyword evidence="2 4" id="KW-0238">DNA-binding</keyword>
<dbReference type="Pfam" id="PF00589">
    <property type="entry name" value="Phage_integrase"/>
    <property type="match status" value="1"/>
</dbReference>
<keyword evidence="3" id="KW-0233">DNA recombination</keyword>
<dbReference type="GO" id="GO:0003677">
    <property type="term" value="F:DNA binding"/>
    <property type="evidence" value="ECO:0007669"/>
    <property type="project" value="UniProtKB-UniRule"/>
</dbReference>
<accession>A0A402A2V1</accession>
<feature type="domain" description="Tyr recombinase" evidence="6">
    <location>
        <begin position="112"/>
        <end position="298"/>
    </location>
</feature>
<dbReference type="AlphaFoldDB" id="A0A402A2V1"/>
<dbReference type="InterPro" id="IPR004107">
    <property type="entry name" value="Integrase_SAM-like_N"/>
</dbReference>
<evidence type="ECO:0000259" key="6">
    <source>
        <dbReference type="PROSITE" id="PS51898"/>
    </source>
</evidence>
<dbReference type="InterPro" id="IPR050090">
    <property type="entry name" value="Tyrosine_recombinase_XerCD"/>
</dbReference>
<dbReference type="Proteomes" id="UP000287352">
    <property type="component" value="Unassembled WGS sequence"/>
</dbReference>
<evidence type="ECO:0000256" key="5">
    <source>
        <dbReference type="SAM" id="MobiDB-lite"/>
    </source>
</evidence>
<evidence type="ECO:0000313" key="9">
    <source>
        <dbReference type="Proteomes" id="UP000287352"/>
    </source>
</evidence>
<proteinExistence type="predicted"/>
<dbReference type="RefSeq" id="WP_126580995.1">
    <property type="nucleotide sequence ID" value="NZ_BIFR01000001.1"/>
</dbReference>
<evidence type="ECO:0000259" key="7">
    <source>
        <dbReference type="PROSITE" id="PS51900"/>
    </source>
</evidence>
<dbReference type="EMBL" id="BIFR01000001">
    <property type="protein sequence ID" value="GCE13473.1"/>
    <property type="molecule type" value="Genomic_DNA"/>
</dbReference>
<reference evidence="9" key="1">
    <citation type="submission" date="2018-12" db="EMBL/GenBank/DDBJ databases">
        <title>Tengunoibacter tsumagoiensis gen. nov., sp. nov., Dictyobacter kobayashii sp. nov., D. alpinus sp. nov., and D. joshuensis sp. nov. and description of Dictyobacteraceae fam. nov. within the order Ktedonobacterales isolated from Tengu-no-mugimeshi.</title>
        <authorList>
            <person name="Wang C.M."/>
            <person name="Zheng Y."/>
            <person name="Sakai Y."/>
            <person name="Toyoda A."/>
            <person name="Minakuchi Y."/>
            <person name="Abe K."/>
            <person name="Yokota A."/>
            <person name="Yabe S."/>
        </authorList>
    </citation>
    <scope>NUCLEOTIDE SEQUENCE [LARGE SCALE GENOMIC DNA]</scope>
    <source>
        <strain evidence="9">Uno3</strain>
    </source>
</reference>
<dbReference type="PANTHER" id="PTHR30349">
    <property type="entry name" value="PHAGE INTEGRASE-RELATED"/>
    <property type="match status" value="1"/>
</dbReference>
<evidence type="ECO:0000256" key="4">
    <source>
        <dbReference type="PROSITE-ProRule" id="PRU01248"/>
    </source>
</evidence>
<gene>
    <name evidence="8" type="primary">xerC</name>
    <name evidence="8" type="ORF">KTT_33320</name>
</gene>
<dbReference type="InterPro" id="IPR010998">
    <property type="entry name" value="Integrase_recombinase_N"/>
</dbReference>
<feature type="region of interest" description="Disordered" evidence="5">
    <location>
        <begin position="276"/>
        <end position="298"/>
    </location>
</feature>
<dbReference type="InterPro" id="IPR044068">
    <property type="entry name" value="CB"/>
</dbReference>
<evidence type="ECO:0000313" key="8">
    <source>
        <dbReference type="EMBL" id="GCE13473.1"/>
    </source>
</evidence>
<dbReference type="PROSITE" id="PS51900">
    <property type="entry name" value="CB"/>
    <property type="match status" value="1"/>
</dbReference>
<keyword evidence="9" id="KW-1185">Reference proteome</keyword>
<organism evidence="8 9">
    <name type="scientific">Tengunoibacter tsumagoiensis</name>
    <dbReference type="NCBI Taxonomy" id="2014871"/>
    <lineage>
        <taxon>Bacteria</taxon>
        <taxon>Bacillati</taxon>
        <taxon>Chloroflexota</taxon>
        <taxon>Ktedonobacteria</taxon>
        <taxon>Ktedonobacterales</taxon>
        <taxon>Dictyobacteraceae</taxon>
        <taxon>Tengunoibacter</taxon>
    </lineage>
</organism>
<name>A0A402A2V1_9CHLR</name>
<dbReference type="InterPro" id="IPR011010">
    <property type="entry name" value="DNA_brk_join_enz"/>
</dbReference>
<feature type="compositionally biased region" description="Basic and acidic residues" evidence="5">
    <location>
        <begin position="289"/>
        <end position="298"/>
    </location>
</feature>
<dbReference type="Pfam" id="PF02899">
    <property type="entry name" value="Phage_int_SAM_1"/>
    <property type="match status" value="1"/>
</dbReference>
<dbReference type="OrthoDB" id="9785687at2"/>